<dbReference type="EMBL" id="PGOL01001778">
    <property type="protein sequence ID" value="PKI54602.1"/>
    <property type="molecule type" value="Genomic_DNA"/>
</dbReference>
<reference evidence="2 3" key="1">
    <citation type="submission" date="2017-11" db="EMBL/GenBank/DDBJ databases">
        <title>De-novo sequencing of pomegranate (Punica granatum L.) genome.</title>
        <authorList>
            <person name="Akparov Z."/>
            <person name="Amiraslanov A."/>
            <person name="Hajiyeva S."/>
            <person name="Abbasov M."/>
            <person name="Kaur K."/>
            <person name="Hamwieh A."/>
            <person name="Solovyev V."/>
            <person name="Salamov A."/>
            <person name="Braich B."/>
            <person name="Kosarev P."/>
            <person name="Mahmoud A."/>
            <person name="Hajiyev E."/>
            <person name="Babayeva S."/>
            <person name="Izzatullayeva V."/>
            <person name="Mammadov A."/>
            <person name="Mammadov A."/>
            <person name="Sharifova S."/>
            <person name="Ojaghi J."/>
            <person name="Eynullazada K."/>
            <person name="Bayramov B."/>
            <person name="Abdulazimova A."/>
            <person name="Shahmuradov I."/>
        </authorList>
    </citation>
    <scope>NUCLEOTIDE SEQUENCE [LARGE SCALE GENOMIC DNA]</scope>
    <source>
        <strain evidence="3">cv. AG2017</strain>
        <tissue evidence="2">Leaf</tissue>
    </source>
</reference>
<keyword evidence="3" id="KW-1185">Reference proteome</keyword>
<feature type="compositionally biased region" description="Basic and acidic residues" evidence="1">
    <location>
        <begin position="1"/>
        <end position="25"/>
    </location>
</feature>
<feature type="region of interest" description="Disordered" evidence="1">
    <location>
        <begin position="74"/>
        <end position="97"/>
    </location>
</feature>
<sequence>MEEKKNKRGDIKREGGLGIGSKEEGKEEDDDEMIENVLTIVSGMAMAGDKEAEMCLAPRDCRRCLSRISEEPVPKKNRWPWRDPTLTGREFGSARRG</sequence>
<proteinExistence type="predicted"/>
<evidence type="ECO:0000313" key="2">
    <source>
        <dbReference type="EMBL" id="PKI54602.1"/>
    </source>
</evidence>
<name>A0A2I0JEC6_PUNGR</name>
<feature type="region of interest" description="Disordered" evidence="1">
    <location>
        <begin position="1"/>
        <end position="32"/>
    </location>
</feature>
<dbReference type="AlphaFoldDB" id="A0A2I0JEC6"/>
<dbReference type="Proteomes" id="UP000233551">
    <property type="component" value="Unassembled WGS sequence"/>
</dbReference>
<organism evidence="2 3">
    <name type="scientific">Punica granatum</name>
    <name type="common">Pomegranate</name>
    <dbReference type="NCBI Taxonomy" id="22663"/>
    <lineage>
        <taxon>Eukaryota</taxon>
        <taxon>Viridiplantae</taxon>
        <taxon>Streptophyta</taxon>
        <taxon>Embryophyta</taxon>
        <taxon>Tracheophyta</taxon>
        <taxon>Spermatophyta</taxon>
        <taxon>Magnoliopsida</taxon>
        <taxon>eudicotyledons</taxon>
        <taxon>Gunneridae</taxon>
        <taxon>Pentapetalae</taxon>
        <taxon>rosids</taxon>
        <taxon>malvids</taxon>
        <taxon>Myrtales</taxon>
        <taxon>Lythraceae</taxon>
        <taxon>Punica</taxon>
    </lineage>
</organism>
<evidence type="ECO:0000313" key="3">
    <source>
        <dbReference type="Proteomes" id="UP000233551"/>
    </source>
</evidence>
<protein>
    <submittedName>
        <fullName evidence="2">Uncharacterized protein</fullName>
    </submittedName>
</protein>
<evidence type="ECO:0000256" key="1">
    <source>
        <dbReference type="SAM" id="MobiDB-lite"/>
    </source>
</evidence>
<gene>
    <name evidence="2" type="ORF">CRG98_025116</name>
</gene>
<comment type="caution">
    <text evidence="2">The sequence shown here is derived from an EMBL/GenBank/DDBJ whole genome shotgun (WGS) entry which is preliminary data.</text>
</comment>
<accession>A0A2I0JEC6</accession>